<name>C6HWJ4_9BACT</name>
<evidence type="ECO:0000256" key="3">
    <source>
        <dbReference type="RuleBase" id="RU362073"/>
    </source>
</evidence>
<dbReference type="GO" id="GO:0009288">
    <property type="term" value="C:bacterial-type flagellum"/>
    <property type="evidence" value="ECO:0007669"/>
    <property type="project" value="UniProtKB-SubCell"/>
</dbReference>
<organism evidence="6 7">
    <name type="scientific">Leptospirillum ferrodiazotrophum</name>
    <dbReference type="NCBI Taxonomy" id="412449"/>
    <lineage>
        <taxon>Bacteria</taxon>
        <taxon>Pseudomonadati</taxon>
        <taxon>Nitrospirota</taxon>
        <taxon>Nitrospiria</taxon>
        <taxon>Nitrospirales</taxon>
        <taxon>Nitrospiraceae</taxon>
        <taxon>Leptospirillum</taxon>
    </lineage>
</organism>
<dbReference type="Pfam" id="PF00700">
    <property type="entry name" value="Flagellin_C"/>
    <property type="match status" value="1"/>
</dbReference>
<keyword evidence="2 3" id="KW-0975">Bacterial flagellum</keyword>
<dbReference type="GO" id="GO:0005198">
    <property type="term" value="F:structural molecule activity"/>
    <property type="evidence" value="ECO:0007669"/>
    <property type="project" value="UniProtKB-UniRule"/>
</dbReference>
<dbReference type="Proteomes" id="UP000009374">
    <property type="component" value="Unassembled WGS sequence"/>
</dbReference>
<evidence type="ECO:0000313" key="6">
    <source>
        <dbReference type="EMBL" id="EES52970.1"/>
    </source>
</evidence>
<dbReference type="Pfam" id="PF00669">
    <property type="entry name" value="Flagellin_N"/>
    <property type="match status" value="1"/>
</dbReference>
<keyword evidence="6" id="KW-0966">Cell projection</keyword>
<reference evidence="6 7" key="1">
    <citation type="journal article" date="2009" name="Appl. Environ. Microbiol.">
        <title>Community genomic and proteomic analyses of chemoautotrophic iron-oxidizing "Leptospirillum rubarum" (Group II) and "Leptospirillum ferrodiazotrophum" (Group III) bacteria in acid mine drainage biofilms.</title>
        <authorList>
            <person name="Goltsman D.S."/>
            <person name="Denef V.J."/>
            <person name="Singer S.W."/>
            <person name="VerBerkmoes N.C."/>
            <person name="Lefsrud M."/>
            <person name="Mueller R.S."/>
            <person name="Dick G.J."/>
            <person name="Sun C.L."/>
            <person name="Wheeler K.E."/>
            <person name="Zemla A."/>
            <person name="Baker B.J."/>
            <person name="Hauser L."/>
            <person name="Land M."/>
            <person name="Shah M.B."/>
            <person name="Thelen M.P."/>
            <person name="Hettich R.L."/>
            <person name="Banfield J.F."/>
        </authorList>
    </citation>
    <scope>NUCLEOTIDE SEQUENCE [LARGE SCALE GENOMIC DNA]</scope>
</reference>
<sequence length="313" mass="34547">MIRVTGLMTDRSLMANHDRATENLYESEKQVSSGLRADTPGDAPEAMSEVLRVNRSLAVTGQIIQNAREGATRIALMESILTQIDNIMIRAKGLAIRQANGTMDSQDRRIAAEEAERLLEQTVALANTRGGEQYLFGGTNISVPPFLLSDPQKEEPFIVSYQGNHKSSTIQQGFTPSFRQAGLLKTTMAGDTLLGDSKRAPNANLAFPAFRRFILGLKNNDDKAIQAAIGEFDLALRKVSERSAVLGTYERALRSTISRLEKYRTDLKVLRSQTEDVDIPRAASRMALSQNLLEVSAKASRNILQNVQNVLFH</sequence>
<evidence type="ECO:0000313" key="7">
    <source>
        <dbReference type="Proteomes" id="UP000009374"/>
    </source>
</evidence>
<dbReference type="PANTHER" id="PTHR42792:SF1">
    <property type="entry name" value="FLAGELLAR HOOK-ASSOCIATED PROTEIN 3"/>
    <property type="match status" value="1"/>
</dbReference>
<keyword evidence="7" id="KW-1185">Reference proteome</keyword>
<dbReference type="SUPFAM" id="SSF64518">
    <property type="entry name" value="Phase 1 flagellin"/>
    <property type="match status" value="1"/>
</dbReference>
<evidence type="ECO:0000256" key="2">
    <source>
        <dbReference type="ARBA" id="ARBA00023143"/>
    </source>
</evidence>
<dbReference type="Gene3D" id="1.20.1330.10">
    <property type="entry name" value="f41 fragment of flagellin, N-terminal domain"/>
    <property type="match status" value="1"/>
</dbReference>
<keyword evidence="6" id="KW-0969">Cilium</keyword>
<accession>C6HWJ4</accession>
<dbReference type="InterPro" id="IPR046358">
    <property type="entry name" value="Flagellin_C"/>
</dbReference>
<keyword evidence="6" id="KW-0282">Flagellum</keyword>
<dbReference type="EMBL" id="GG693870">
    <property type="protein sequence ID" value="EES52970.1"/>
    <property type="molecule type" value="Genomic_DNA"/>
</dbReference>
<evidence type="ECO:0000256" key="1">
    <source>
        <dbReference type="ARBA" id="ARBA00005709"/>
    </source>
</evidence>
<comment type="similarity">
    <text evidence="1 3">Belongs to the bacterial flagellin family.</text>
</comment>
<dbReference type="AlphaFoldDB" id="C6HWJ4"/>
<feature type="domain" description="Flagellin N-terminal" evidence="4">
    <location>
        <begin position="10"/>
        <end position="140"/>
    </location>
</feature>
<keyword evidence="3" id="KW-0964">Secreted</keyword>
<comment type="function">
    <text evidence="3">Flagellin is the subunit protein which polymerizes to form the filaments of bacterial flagella.</text>
</comment>
<dbReference type="InterPro" id="IPR001029">
    <property type="entry name" value="Flagellin_N"/>
</dbReference>
<feature type="domain" description="Flagellin C-terminal" evidence="5">
    <location>
        <begin position="232"/>
        <end position="311"/>
    </location>
</feature>
<evidence type="ECO:0000259" key="4">
    <source>
        <dbReference type="Pfam" id="PF00669"/>
    </source>
</evidence>
<gene>
    <name evidence="6" type="ORF">UBAL3_80630027</name>
</gene>
<dbReference type="InterPro" id="IPR001492">
    <property type="entry name" value="Flagellin"/>
</dbReference>
<protein>
    <recommendedName>
        <fullName evidence="3">Flagellin</fullName>
    </recommendedName>
</protein>
<dbReference type="PANTHER" id="PTHR42792">
    <property type="entry name" value="FLAGELLIN"/>
    <property type="match status" value="1"/>
</dbReference>
<dbReference type="GO" id="GO:0005576">
    <property type="term" value="C:extracellular region"/>
    <property type="evidence" value="ECO:0007669"/>
    <property type="project" value="UniProtKB-SubCell"/>
</dbReference>
<proteinExistence type="inferred from homology"/>
<evidence type="ECO:0000259" key="5">
    <source>
        <dbReference type="Pfam" id="PF00700"/>
    </source>
</evidence>
<comment type="subcellular location">
    <subcellularLocation>
        <location evidence="3">Secreted</location>
    </subcellularLocation>
    <subcellularLocation>
        <location evidence="3">Bacterial flagellum</location>
    </subcellularLocation>
</comment>